<dbReference type="InterPro" id="IPR014016">
    <property type="entry name" value="UvrD-like_ATP-bd"/>
</dbReference>
<evidence type="ECO:0000259" key="5">
    <source>
        <dbReference type="Pfam" id="PF00580"/>
    </source>
</evidence>
<name>A0A5J4PL49_9ZZZZ</name>
<evidence type="ECO:0000256" key="3">
    <source>
        <dbReference type="ARBA" id="ARBA00022806"/>
    </source>
</evidence>
<dbReference type="Pfam" id="PF00580">
    <property type="entry name" value="UvrD-helicase"/>
    <property type="match status" value="1"/>
</dbReference>
<gene>
    <name evidence="6" type="ORF">EZS27_038991</name>
</gene>
<keyword evidence="2" id="KW-0378">Hydrolase</keyword>
<evidence type="ECO:0000313" key="6">
    <source>
        <dbReference type="EMBL" id="KAA6309530.1"/>
    </source>
</evidence>
<accession>A0A5J4PL49</accession>
<keyword evidence="1" id="KW-0547">Nucleotide-binding</keyword>
<dbReference type="SUPFAM" id="SSF52540">
    <property type="entry name" value="P-loop containing nucleoside triphosphate hydrolases"/>
    <property type="match status" value="1"/>
</dbReference>
<dbReference type="AlphaFoldDB" id="A0A5J4PL49"/>
<dbReference type="GO" id="GO:0043138">
    <property type="term" value="F:3'-5' DNA helicase activity"/>
    <property type="evidence" value="ECO:0007669"/>
    <property type="project" value="TreeGrafter"/>
</dbReference>
<dbReference type="GO" id="GO:0005634">
    <property type="term" value="C:nucleus"/>
    <property type="evidence" value="ECO:0007669"/>
    <property type="project" value="TreeGrafter"/>
</dbReference>
<reference evidence="6" key="1">
    <citation type="submission" date="2019-03" db="EMBL/GenBank/DDBJ databases">
        <title>Single cell metagenomics reveals metabolic interactions within the superorganism composed of flagellate Streblomastix strix and complex community of Bacteroidetes bacteria on its surface.</title>
        <authorList>
            <person name="Treitli S.C."/>
            <person name="Kolisko M."/>
            <person name="Husnik F."/>
            <person name="Keeling P."/>
            <person name="Hampl V."/>
        </authorList>
    </citation>
    <scope>NUCLEOTIDE SEQUENCE</scope>
    <source>
        <strain evidence="6">STM</strain>
    </source>
</reference>
<dbReference type="InterPro" id="IPR000212">
    <property type="entry name" value="DNA_helicase_UvrD/REP"/>
</dbReference>
<keyword evidence="4" id="KW-0067">ATP-binding</keyword>
<organism evidence="6">
    <name type="scientific">termite gut metagenome</name>
    <dbReference type="NCBI Taxonomy" id="433724"/>
    <lineage>
        <taxon>unclassified sequences</taxon>
        <taxon>metagenomes</taxon>
        <taxon>organismal metagenomes</taxon>
    </lineage>
</organism>
<protein>
    <recommendedName>
        <fullName evidence="5">UvrD-like helicase ATP-binding domain-containing protein</fullName>
    </recommendedName>
</protein>
<evidence type="ECO:0000256" key="4">
    <source>
        <dbReference type="ARBA" id="ARBA00022840"/>
    </source>
</evidence>
<feature type="domain" description="UvrD-like helicase ATP-binding" evidence="5">
    <location>
        <begin position="22"/>
        <end position="211"/>
    </location>
</feature>
<keyword evidence="3" id="KW-0347">Helicase</keyword>
<evidence type="ECO:0000256" key="1">
    <source>
        <dbReference type="ARBA" id="ARBA00022741"/>
    </source>
</evidence>
<dbReference type="GO" id="GO:0003677">
    <property type="term" value="F:DNA binding"/>
    <property type="evidence" value="ECO:0007669"/>
    <property type="project" value="InterPro"/>
</dbReference>
<dbReference type="Gene3D" id="3.40.50.300">
    <property type="entry name" value="P-loop containing nucleotide triphosphate hydrolases"/>
    <property type="match status" value="1"/>
</dbReference>
<sequence>NHIDDKVDEELLACLDLQNPKSFFLFAGAGSGKTRSLVNVLRQIKDKHGNELKLRRKNVAVITYTNAACDEIIHRLKHDTTFAVSTIHSFAWELIKHYTTDIKDWLRNAISAEIAELKADELKGRPGTKTSVDRKRKIENKKSRLSTLDRISKFAYNPNGNNDEDNSLSHTEVISISAFFLENKPLFQKILIQKYPILLIDESQDTKKELINCLILASREK</sequence>
<dbReference type="GO" id="GO:0000725">
    <property type="term" value="P:recombinational repair"/>
    <property type="evidence" value="ECO:0007669"/>
    <property type="project" value="TreeGrafter"/>
</dbReference>
<dbReference type="EMBL" id="SNRY01007898">
    <property type="protein sequence ID" value="KAA6309530.1"/>
    <property type="molecule type" value="Genomic_DNA"/>
</dbReference>
<dbReference type="GO" id="GO:0005524">
    <property type="term" value="F:ATP binding"/>
    <property type="evidence" value="ECO:0007669"/>
    <property type="project" value="UniProtKB-KW"/>
</dbReference>
<feature type="non-terminal residue" evidence="6">
    <location>
        <position position="1"/>
    </location>
</feature>
<evidence type="ECO:0000256" key="2">
    <source>
        <dbReference type="ARBA" id="ARBA00022801"/>
    </source>
</evidence>
<dbReference type="InterPro" id="IPR027417">
    <property type="entry name" value="P-loop_NTPase"/>
</dbReference>
<proteinExistence type="predicted"/>
<dbReference type="GO" id="GO:0016787">
    <property type="term" value="F:hydrolase activity"/>
    <property type="evidence" value="ECO:0007669"/>
    <property type="project" value="UniProtKB-KW"/>
</dbReference>
<dbReference type="PANTHER" id="PTHR11070:SF2">
    <property type="entry name" value="ATP-DEPENDENT DNA HELICASE SRS2"/>
    <property type="match status" value="1"/>
</dbReference>
<comment type="caution">
    <text evidence="6">The sequence shown here is derived from an EMBL/GenBank/DDBJ whole genome shotgun (WGS) entry which is preliminary data.</text>
</comment>
<dbReference type="PANTHER" id="PTHR11070">
    <property type="entry name" value="UVRD / RECB / PCRA DNA HELICASE FAMILY MEMBER"/>
    <property type="match status" value="1"/>
</dbReference>